<feature type="domain" description="Retrovirus-related Pol polyprotein from transposon TNT 1-94-like beta-barrel" evidence="1">
    <location>
        <begin position="108"/>
        <end position="179"/>
    </location>
</feature>
<dbReference type="OrthoDB" id="3816340at2759"/>
<sequence length="278" mass="31400">MMSRKPKATLLANDGDMPKLSVEEATALARHIFSKKNRERAKQKSYETILNKRKIEKRWKARQDASRRKARRYFEHNDEPVSIKIHIARSKPKKQRCWDWVVHHGDVHYACNGASFTDYTKVDAYVYNATNPGDPIKALGIGTVKINAMRALDSDNVCEITLHNVLHLPSMPCNGISQALLEGIPLEVWAGKGLQIMEPTGAWMFCGTKEGALHRVAMYDSVPRPSTLPRFLQPDELNICASDLERIADLGYHARKIKAVEARPGYKIDTGPHTQVEC</sequence>
<gene>
    <name evidence="2" type="ORF">AC578_11141</name>
</gene>
<evidence type="ECO:0000259" key="1">
    <source>
        <dbReference type="Pfam" id="PF22936"/>
    </source>
</evidence>
<name>A0A139H291_9PEZI</name>
<organism evidence="2 3">
    <name type="scientific">Pseudocercospora eumusae</name>
    <dbReference type="NCBI Taxonomy" id="321146"/>
    <lineage>
        <taxon>Eukaryota</taxon>
        <taxon>Fungi</taxon>
        <taxon>Dikarya</taxon>
        <taxon>Ascomycota</taxon>
        <taxon>Pezizomycotina</taxon>
        <taxon>Dothideomycetes</taxon>
        <taxon>Dothideomycetidae</taxon>
        <taxon>Mycosphaerellales</taxon>
        <taxon>Mycosphaerellaceae</taxon>
        <taxon>Pseudocercospora</taxon>
    </lineage>
</organism>
<dbReference type="PANTHER" id="PTHR40628">
    <property type="entry name" value="CHROMO DOMAIN-CONTAINING PROTEIN"/>
    <property type="match status" value="1"/>
</dbReference>
<reference evidence="2 3" key="1">
    <citation type="submission" date="2015-07" db="EMBL/GenBank/DDBJ databases">
        <title>Comparative genomics of the Sigatoka disease complex on banana suggests a link between parallel evolutionary changes in Pseudocercospora fijiensis and Pseudocercospora eumusae and increased virulence on the banana host.</title>
        <authorList>
            <person name="Chang T.-C."/>
            <person name="Salvucci A."/>
            <person name="Crous P.W."/>
            <person name="Stergiopoulos I."/>
        </authorList>
    </citation>
    <scope>NUCLEOTIDE SEQUENCE [LARGE SCALE GENOMIC DNA]</scope>
    <source>
        <strain evidence="2 3">CBS 114824</strain>
    </source>
</reference>
<comment type="caution">
    <text evidence="2">The sequence shown here is derived from an EMBL/GenBank/DDBJ whole genome shotgun (WGS) entry which is preliminary data.</text>
</comment>
<evidence type="ECO:0000313" key="2">
    <source>
        <dbReference type="EMBL" id="KXS96586.1"/>
    </source>
</evidence>
<dbReference type="PANTHER" id="PTHR40628:SF1">
    <property type="entry name" value="CHROMO DOMAIN-CONTAINING PROTEIN"/>
    <property type="match status" value="1"/>
</dbReference>
<dbReference type="AlphaFoldDB" id="A0A139H291"/>
<proteinExistence type="predicted"/>
<dbReference type="InterPro" id="IPR054722">
    <property type="entry name" value="PolX-like_BBD"/>
</dbReference>
<dbReference type="Pfam" id="PF22936">
    <property type="entry name" value="Pol_BBD"/>
    <property type="match status" value="1"/>
</dbReference>
<protein>
    <recommendedName>
        <fullName evidence="1">Retrovirus-related Pol polyprotein from transposon TNT 1-94-like beta-barrel domain-containing protein</fullName>
    </recommendedName>
</protein>
<dbReference type="EMBL" id="LFZN01000170">
    <property type="protein sequence ID" value="KXS96586.1"/>
    <property type="molecule type" value="Genomic_DNA"/>
</dbReference>
<evidence type="ECO:0000313" key="3">
    <source>
        <dbReference type="Proteomes" id="UP000070133"/>
    </source>
</evidence>
<keyword evidence="3" id="KW-1185">Reference proteome</keyword>
<dbReference type="Proteomes" id="UP000070133">
    <property type="component" value="Unassembled WGS sequence"/>
</dbReference>
<accession>A0A139H291</accession>